<dbReference type="PROSITE" id="PS01124">
    <property type="entry name" value="HTH_ARAC_FAMILY_2"/>
    <property type="match status" value="1"/>
</dbReference>
<dbReference type="SMART" id="SM00342">
    <property type="entry name" value="HTH_ARAC"/>
    <property type="match status" value="1"/>
</dbReference>
<proteinExistence type="predicted"/>
<dbReference type="Proteomes" id="UP000461162">
    <property type="component" value="Unassembled WGS sequence"/>
</dbReference>
<name>A0A7K1KS05_9BACT</name>
<evidence type="ECO:0000313" key="4">
    <source>
        <dbReference type="EMBL" id="MUM78879.1"/>
    </source>
</evidence>
<dbReference type="InterPro" id="IPR018060">
    <property type="entry name" value="HTH_AraC"/>
</dbReference>
<dbReference type="Gene3D" id="1.10.10.60">
    <property type="entry name" value="Homeodomain-like"/>
    <property type="match status" value="1"/>
</dbReference>
<dbReference type="EMBL" id="WODC01000017">
    <property type="protein sequence ID" value="MUM78879.1"/>
    <property type="molecule type" value="Genomic_DNA"/>
</dbReference>
<dbReference type="PANTHER" id="PTHR47893">
    <property type="entry name" value="REGULATORY PROTEIN PCHR"/>
    <property type="match status" value="1"/>
</dbReference>
<gene>
    <name evidence="4" type="ORF">GKC30_14695</name>
</gene>
<dbReference type="InterPro" id="IPR009057">
    <property type="entry name" value="Homeodomain-like_sf"/>
</dbReference>
<evidence type="ECO:0000256" key="1">
    <source>
        <dbReference type="ARBA" id="ARBA00023015"/>
    </source>
</evidence>
<dbReference type="GO" id="GO:0003700">
    <property type="term" value="F:DNA-binding transcription factor activity"/>
    <property type="evidence" value="ECO:0007669"/>
    <property type="project" value="InterPro"/>
</dbReference>
<dbReference type="SUPFAM" id="SSF46689">
    <property type="entry name" value="Homeodomain-like"/>
    <property type="match status" value="1"/>
</dbReference>
<sequence>MLYDPLNKSPLKWNFDTLTPLSAYLAQTDALELAGNPVNVFMECSHGQLEGWICEPLEGVVLGTCSSSGITQLHKNRFHCDVPMMIFVLLLEGSSNIGFEQNPTRGIQMEKNMFSWGDWNGVEGVTEIPAQEQYRHISFSMSGEAVRRHFGSQTGEGIMKQLRQNLSDAGEQVTHISGLASPEIILAGQRLFKLPRITHLDTLQLKSASIEFVTKMMLNILECKARPTGVFAHQDIESIKELKSILESDVSRSGNIAELCSSIGMSRSKASAVFKHQYNTTIGQYQHSCRMIFAYDKLVSRQLNVSECAYELGYTNIGHFIAAFRRHYRNTPGQIYAVGKVASDNQKS</sequence>
<protein>
    <submittedName>
        <fullName evidence="4">Helix-turn-helix domain-containing protein</fullName>
    </submittedName>
</protein>
<dbReference type="Pfam" id="PF12833">
    <property type="entry name" value="HTH_18"/>
    <property type="match status" value="1"/>
</dbReference>
<dbReference type="PANTHER" id="PTHR47893:SF1">
    <property type="entry name" value="REGULATORY PROTEIN PCHR"/>
    <property type="match status" value="1"/>
</dbReference>
<keyword evidence="2" id="KW-0804">Transcription</keyword>
<dbReference type="AlphaFoldDB" id="A0A7K1KS05"/>
<keyword evidence="5" id="KW-1185">Reference proteome</keyword>
<organism evidence="4 5">
    <name type="scientific">Pseudodesulfovibrio alkaliphilus</name>
    <dbReference type="NCBI Taxonomy" id="2661613"/>
    <lineage>
        <taxon>Bacteria</taxon>
        <taxon>Pseudomonadati</taxon>
        <taxon>Thermodesulfobacteriota</taxon>
        <taxon>Desulfovibrionia</taxon>
        <taxon>Desulfovibrionales</taxon>
        <taxon>Desulfovibrionaceae</taxon>
    </lineage>
</organism>
<dbReference type="RefSeq" id="WP_155935729.1">
    <property type="nucleotide sequence ID" value="NZ_WODC01000017.1"/>
</dbReference>
<accession>A0A7K1KS05</accession>
<dbReference type="GO" id="GO:0043565">
    <property type="term" value="F:sequence-specific DNA binding"/>
    <property type="evidence" value="ECO:0007669"/>
    <property type="project" value="InterPro"/>
</dbReference>
<dbReference type="InterPro" id="IPR053142">
    <property type="entry name" value="PchR_regulatory_protein"/>
</dbReference>
<feature type="domain" description="HTH araC/xylS-type" evidence="3">
    <location>
        <begin position="240"/>
        <end position="338"/>
    </location>
</feature>
<comment type="caution">
    <text evidence="4">The sequence shown here is derived from an EMBL/GenBank/DDBJ whole genome shotgun (WGS) entry which is preliminary data.</text>
</comment>
<evidence type="ECO:0000256" key="2">
    <source>
        <dbReference type="ARBA" id="ARBA00023163"/>
    </source>
</evidence>
<evidence type="ECO:0000313" key="5">
    <source>
        <dbReference type="Proteomes" id="UP000461162"/>
    </source>
</evidence>
<reference evidence="4 5" key="1">
    <citation type="submission" date="2019-11" db="EMBL/GenBank/DDBJ databases">
        <title>Pseudodesulfovibrio alkaliphilus, sp. nov., an alkaliphilic sulfate-reducing bacteria from mud volcano of Taman peninsula, Russia.</title>
        <authorList>
            <person name="Frolova A."/>
            <person name="Merkel A.Y."/>
            <person name="Slobodkin A.I."/>
        </authorList>
    </citation>
    <scope>NUCLEOTIDE SEQUENCE [LARGE SCALE GENOMIC DNA]</scope>
    <source>
        <strain evidence="4 5">F-1</strain>
    </source>
</reference>
<keyword evidence="1" id="KW-0805">Transcription regulation</keyword>
<evidence type="ECO:0000259" key="3">
    <source>
        <dbReference type="PROSITE" id="PS01124"/>
    </source>
</evidence>